<sequence length="44" mass="4988">MSGTHRGPSQDWETAMATVESLTGLRLDADWFRRPQLLAKVDSR</sequence>
<keyword evidence="2" id="KW-1185">Reference proteome</keyword>
<proteinExistence type="predicted"/>
<organism evidence="1 2">
    <name type="scientific">Micromonospora sonneratiae</name>
    <dbReference type="NCBI Taxonomy" id="1184706"/>
    <lineage>
        <taxon>Bacteria</taxon>
        <taxon>Bacillati</taxon>
        <taxon>Actinomycetota</taxon>
        <taxon>Actinomycetes</taxon>
        <taxon>Micromonosporales</taxon>
        <taxon>Micromonosporaceae</taxon>
        <taxon>Micromonospora</taxon>
    </lineage>
</organism>
<evidence type="ECO:0000313" key="2">
    <source>
        <dbReference type="Proteomes" id="UP001597260"/>
    </source>
</evidence>
<comment type="caution">
    <text evidence="1">The sequence shown here is derived from an EMBL/GenBank/DDBJ whole genome shotgun (WGS) entry which is preliminary data.</text>
</comment>
<protein>
    <submittedName>
        <fullName evidence="1">Uncharacterized protein</fullName>
    </submittedName>
</protein>
<evidence type="ECO:0000313" key="1">
    <source>
        <dbReference type="EMBL" id="MFD1321513.1"/>
    </source>
</evidence>
<name>A0ABW3YAS8_9ACTN</name>
<reference evidence="2" key="1">
    <citation type="journal article" date="2019" name="Int. J. Syst. Evol. Microbiol.">
        <title>The Global Catalogue of Microorganisms (GCM) 10K type strain sequencing project: providing services to taxonomists for standard genome sequencing and annotation.</title>
        <authorList>
            <consortium name="The Broad Institute Genomics Platform"/>
            <consortium name="The Broad Institute Genome Sequencing Center for Infectious Disease"/>
            <person name="Wu L."/>
            <person name="Ma J."/>
        </authorList>
    </citation>
    <scope>NUCLEOTIDE SEQUENCE [LARGE SCALE GENOMIC DNA]</scope>
    <source>
        <strain evidence="2">JCM 31037</strain>
    </source>
</reference>
<gene>
    <name evidence="1" type="ORF">ACFQ4H_10475</name>
</gene>
<dbReference type="Proteomes" id="UP001597260">
    <property type="component" value="Unassembled WGS sequence"/>
</dbReference>
<accession>A0ABW3YAS8</accession>
<dbReference type="RefSeq" id="WP_377569635.1">
    <property type="nucleotide sequence ID" value="NZ_JBHTMP010000012.1"/>
</dbReference>
<dbReference type="EMBL" id="JBHTMP010000012">
    <property type="protein sequence ID" value="MFD1321513.1"/>
    <property type="molecule type" value="Genomic_DNA"/>
</dbReference>